<protein>
    <submittedName>
        <fullName evidence="1">Uncharacterized protein</fullName>
    </submittedName>
</protein>
<dbReference type="EMBL" id="JAUIRO010000003">
    <property type="protein sequence ID" value="KAK0723201.1"/>
    <property type="molecule type" value="Genomic_DNA"/>
</dbReference>
<sequence>MLFRPPAVCPALTGTSVLYSKGGSSGKKGTRHCGQNCMDGMWLMMPASPGMQWASLSRTGCVGFLTRLGRYGDIEMCNVCPQSTVHIHTYRAAEASQCVAGCLAELSPRDMRQARIRVSTQGGRLLLPALLYLPLRARTSPLVGCQKNVPCRGRSRRPHVHPWPSMFAVPERVWLAAGAGREWNSASAPLECGESERLFADDGIPQLIGHQPIELLPQALRGKRARMRH</sequence>
<reference evidence="1" key="1">
    <citation type="submission" date="2023-06" db="EMBL/GenBank/DDBJ databases">
        <title>Genome-scale phylogeny and comparative genomics of the fungal order Sordariales.</title>
        <authorList>
            <consortium name="Lawrence Berkeley National Laboratory"/>
            <person name="Hensen N."/>
            <person name="Bonometti L."/>
            <person name="Westerberg I."/>
            <person name="Brannstrom I.O."/>
            <person name="Guillou S."/>
            <person name="Cros-Aarteil S."/>
            <person name="Calhoun S."/>
            <person name="Haridas S."/>
            <person name="Kuo A."/>
            <person name="Mondo S."/>
            <person name="Pangilinan J."/>
            <person name="Riley R."/>
            <person name="LaButti K."/>
            <person name="Andreopoulos B."/>
            <person name="Lipzen A."/>
            <person name="Chen C."/>
            <person name="Yanf M."/>
            <person name="Daum C."/>
            <person name="Ng V."/>
            <person name="Clum A."/>
            <person name="Steindorff A."/>
            <person name="Ohm R."/>
            <person name="Martin F."/>
            <person name="Silar P."/>
            <person name="Natvig D."/>
            <person name="Lalanne C."/>
            <person name="Gautier V."/>
            <person name="Ament-velasquez S.L."/>
            <person name="Kruys A."/>
            <person name="Hutchinson M.I."/>
            <person name="Powell A.J."/>
            <person name="Barry K."/>
            <person name="Miller A.N."/>
            <person name="Grigoriev I.V."/>
            <person name="Debuchy R."/>
            <person name="Gladieux P."/>
            <person name="Thoren M.H."/>
            <person name="Johannesson H."/>
        </authorList>
    </citation>
    <scope>NUCLEOTIDE SEQUENCE</scope>
    <source>
        <strain evidence="1">SMH2392-1A</strain>
    </source>
</reference>
<comment type="caution">
    <text evidence="1">The sequence shown here is derived from an EMBL/GenBank/DDBJ whole genome shotgun (WGS) entry which is preliminary data.</text>
</comment>
<keyword evidence="2" id="KW-1185">Reference proteome</keyword>
<dbReference type="AlphaFoldDB" id="A0AA40E3Z5"/>
<name>A0AA40E3Z5_9PEZI</name>
<gene>
    <name evidence="1" type="ORF">B0T26DRAFT_254589</name>
</gene>
<proteinExistence type="predicted"/>
<dbReference type="Proteomes" id="UP001172101">
    <property type="component" value="Unassembled WGS sequence"/>
</dbReference>
<evidence type="ECO:0000313" key="2">
    <source>
        <dbReference type="Proteomes" id="UP001172101"/>
    </source>
</evidence>
<evidence type="ECO:0000313" key="1">
    <source>
        <dbReference type="EMBL" id="KAK0723201.1"/>
    </source>
</evidence>
<accession>A0AA40E3Z5</accession>
<organism evidence="1 2">
    <name type="scientific">Lasiosphaeria miniovina</name>
    <dbReference type="NCBI Taxonomy" id="1954250"/>
    <lineage>
        <taxon>Eukaryota</taxon>
        <taxon>Fungi</taxon>
        <taxon>Dikarya</taxon>
        <taxon>Ascomycota</taxon>
        <taxon>Pezizomycotina</taxon>
        <taxon>Sordariomycetes</taxon>
        <taxon>Sordariomycetidae</taxon>
        <taxon>Sordariales</taxon>
        <taxon>Lasiosphaeriaceae</taxon>
        <taxon>Lasiosphaeria</taxon>
    </lineage>
</organism>
<dbReference type="RefSeq" id="XP_060299125.1">
    <property type="nucleotide sequence ID" value="XM_060434005.1"/>
</dbReference>
<dbReference type="GeneID" id="85317275"/>